<proteinExistence type="predicted"/>
<feature type="transmembrane region" description="Helical" evidence="1">
    <location>
        <begin position="23"/>
        <end position="43"/>
    </location>
</feature>
<feature type="transmembrane region" description="Helical" evidence="1">
    <location>
        <begin position="171"/>
        <end position="195"/>
    </location>
</feature>
<dbReference type="STRING" id="426757.SAMN04488127_0450"/>
<protein>
    <recommendedName>
        <fullName evidence="4">ABC transporter ATPase</fullName>
    </recommendedName>
</protein>
<keyword evidence="1" id="KW-0472">Membrane</keyword>
<dbReference type="EMBL" id="FNZF01000001">
    <property type="protein sequence ID" value="SEI78049.1"/>
    <property type="molecule type" value="Genomic_DNA"/>
</dbReference>
<sequence>MNNLDYGKFAVLRRPLESGLQSPMNLSGILVLGAFLQAGLYALEFYVVGYSTAHPFKTEILKWHFWISVILVVLGVVFAIPFVYRKLEKSQYLISILYSQNLFGVSAYILALFAVTDIDAGLSDESMMTFTDVTLLTGIFVFVLTFFRYIWKIRKGDYRLGSRSEQIRKKFEYKSSLPAATVAGLGLFFILQYVLRNLGLGDPNQLIIIFIGFAVFYTMCFVLPEQLIILYCKLRFRSFNFEGRSFLDEPVDNGDEDEARALFGDSYHK</sequence>
<reference evidence="3" key="1">
    <citation type="submission" date="2016-10" db="EMBL/GenBank/DDBJ databases">
        <authorList>
            <person name="Varghese N."/>
            <person name="Submissions S."/>
        </authorList>
    </citation>
    <scope>NUCLEOTIDE SEQUENCE [LARGE SCALE GENOMIC DNA]</scope>
    <source>
        <strain evidence="3">CGMCC 1.6763</strain>
    </source>
</reference>
<organism evidence="2 3">
    <name type="scientific">Bhargavaea ginsengi</name>
    <dbReference type="NCBI Taxonomy" id="426757"/>
    <lineage>
        <taxon>Bacteria</taxon>
        <taxon>Bacillati</taxon>
        <taxon>Bacillota</taxon>
        <taxon>Bacilli</taxon>
        <taxon>Bacillales</taxon>
        <taxon>Caryophanaceae</taxon>
        <taxon>Bhargavaea</taxon>
    </lineage>
</organism>
<keyword evidence="1" id="KW-0812">Transmembrane</keyword>
<accession>A0A1H6TD92</accession>
<keyword evidence="3" id="KW-1185">Reference proteome</keyword>
<evidence type="ECO:0008006" key="4">
    <source>
        <dbReference type="Google" id="ProtNLM"/>
    </source>
</evidence>
<evidence type="ECO:0000313" key="3">
    <source>
        <dbReference type="Proteomes" id="UP000199200"/>
    </source>
</evidence>
<name>A0A1H6TD92_9BACL</name>
<feature type="transmembrane region" description="Helical" evidence="1">
    <location>
        <begin position="207"/>
        <end position="232"/>
    </location>
</feature>
<feature type="transmembrane region" description="Helical" evidence="1">
    <location>
        <begin position="127"/>
        <end position="151"/>
    </location>
</feature>
<evidence type="ECO:0000313" key="2">
    <source>
        <dbReference type="EMBL" id="SEI78049.1"/>
    </source>
</evidence>
<feature type="transmembrane region" description="Helical" evidence="1">
    <location>
        <begin position="63"/>
        <end position="84"/>
    </location>
</feature>
<dbReference type="OrthoDB" id="2435178at2"/>
<gene>
    <name evidence="2" type="ORF">SAMN04488127_0450</name>
</gene>
<dbReference type="AlphaFoldDB" id="A0A1H6TD92"/>
<keyword evidence="1" id="KW-1133">Transmembrane helix</keyword>
<feature type="transmembrane region" description="Helical" evidence="1">
    <location>
        <begin position="96"/>
        <end position="115"/>
    </location>
</feature>
<evidence type="ECO:0000256" key="1">
    <source>
        <dbReference type="SAM" id="Phobius"/>
    </source>
</evidence>
<dbReference type="RefSeq" id="WP_092049420.1">
    <property type="nucleotide sequence ID" value="NZ_FNZF01000001.1"/>
</dbReference>
<dbReference type="Proteomes" id="UP000199200">
    <property type="component" value="Unassembled WGS sequence"/>
</dbReference>